<dbReference type="EMBL" id="ML180709">
    <property type="protein sequence ID" value="THU76785.1"/>
    <property type="molecule type" value="Genomic_DNA"/>
</dbReference>
<protein>
    <submittedName>
        <fullName evidence="1">Uncharacterized protein</fullName>
    </submittedName>
</protein>
<organism evidence="1 3">
    <name type="scientific">Dendrothele bispora (strain CBS 962.96)</name>
    <dbReference type="NCBI Taxonomy" id="1314807"/>
    <lineage>
        <taxon>Eukaryota</taxon>
        <taxon>Fungi</taxon>
        <taxon>Dikarya</taxon>
        <taxon>Basidiomycota</taxon>
        <taxon>Agaricomycotina</taxon>
        <taxon>Agaricomycetes</taxon>
        <taxon>Agaricomycetidae</taxon>
        <taxon>Agaricales</taxon>
        <taxon>Agaricales incertae sedis</taxon>
        <taxon>Dendrothele</taxon>
    </lineage>
</organism>
<keyword evidence="3" id="KW-1185">Reference proteome</keyword>
<name>A0A4V4HAU9_DENBC</name>
<dbReference type="AlphaFoldDB" id="A0A4V4HAU9"/>
<evidence type="ECO:0000313" key="1">
    <source>
        <dbReference type="EMBL" id="THU76785.1"/>
    </source>
</evidence>
<dbReference type="Proteomes" id="UP000297245">
    <property type="component" value="Unassembled WGS sequence"/>
</dbReference>
<dbReference type="EMBL" id="ML179418">
    <property type="protein sequence ID" value="THU88183.1"/>
    <property type="molecule type" value="Genomic_DNA"/>
</dbReference>
<sequence>MSHILTLKSLLRSCRVTSFPFVYAPVSLMSPIRLFPSRTPLLHTLFRPRLRAQSQYWVQVPRIITLHCLPRLASKPIRGLKSKVSRSTFPYNETSFHVISLCILSHLASSQLVHPQISLNSQISTNLTPSSVSDSSESALSSIGFRWRFARVLRLRFSNTNGRHRPGSRNQ</sequence>
<evidence type="ECO:0000313" key="3">
    <source>
        <dbReference type="Proteomes" id="UP000297245"/>
    </source>
</evidence>
<reference evidence="1 3" key="1">
    <citation type="journal article" date="2019" name="Nat. Ecol. Evol.">
        <title>Megaphylogeny resolves global patterns of mushroom evolution.</title>
        <authorList>
            <person name="Varga T."/>
            <person name="Krizsan K."/>
            <person name="Foldi C."/>
            <person name="Dima B."/>
            <person name="Sanchez-Garcia M."/>
            <person name="Sanchez-Ramirez S."/>
            <person name="Szollosi G.J."/>
            <person name="Szarkandi J.G."/>
            <person name="Papp V."/>
            <person name="Albert L."/>
            <person name="Andreopoulos W."/>
            <person name="Angelini C."/>
            <person name="Antonin V."/>
            <person name="Barry K.W."/>
            <person name="Bougher N.L."/>
            <person name="Buchanan P."/>
            <person name="Buyck B."/>
            <person name="Bense V."/>
            <person name="Catcheside P."/>
            <person name="Chovatia M."/>
            <person name="Cooper J."/>
            <person name="Damon W."/>
            <person name="Desjardin D."/>
            <person name="Finy P."/>
            <person name="Geml J."/>
            <person name="Haridas S."/>
            <person name="Hughes K."/>
            <person name="Justo A."/>
            <person name="Karasinski D."/>
            <person name="Kautmanova I."/>
            <person name="Kiss B."/>
            <person name="Kocsube S."/>
            <person name="Kotiranta H."/>
            <person name="LaButti K.M."/>
            <person name="Lechner B.E."/>
            <person name="Liimatainen K."/>
            <person name="Lipzen A."/>
            <person name="Lukacs Z."/>
            <person name="Mihaltcheva S."/>
            <person name="Morgado L.N."/>
            <person name="Niskanen T."/>
            <person name="Noordeloos M.E."/>
            <person name="Ohm R.A."/>
            <person name="Ortiz-Santana B."/>
            <person name="Ovrebo C."/>
            <person name="Racz N."/>
            <person name="Riley R."/>
            <person name="Savchenko A."/>
            <person name="Shiryaev A."/>
            <person name="Soop K."/>
            <person name="Spirin V."/>
            <person name="Szebenyi C."/>
            <person name="Tomsovsky M."/>
            <person name="Tulloss R.E."/>
            <person name="Uehling J."/>
            <person name="Grigoriev I.V."/>
            <person name="Vagvolgyi C."/>
            <person name="Papp T."/>
            <person name="Martin F.M."/>
            <person name="Miettinen O."/>
            <person name="Hibbett D.S."/>
            <person name="Nagy L.G."/>
        </authorList>
    </citation>
    <scope>NUCLEOTIDE SEQUENCE [LARGE SCALE GENOMIC DNA]</scope>
    <source>
        <strain evidence="1 3">CBS 962.96</strain>
    </source>
</reference>
<accession>A0A4V4HAU9</accession>
<evidence type="ECO:0000313" key="2">
    <source>
        <dbReference type="EMBL" id="THU88183.1"/>
    </source>
</evidence>
<proteinExistence type="predicted"/>
<gene>
    <name evidence="1" type="ORF">K435DRAFT_132365</name>
    <name evidence="2" type="ORF">K435DRAFT_317025</name>
</gene>